<protein>
    <submittedName>
        <fullName evidence="1">Uncharacterized protein</fullName>
    </submittedName>
</protein>
<dbReference type="AlphaFoldDB" id="A0A1H4RFP5"/>
<dbReference type="OrthoDB" id="4947318at2"/>
<gene>
    <name evidence="1" type="ORF">SAMN04489807_3380</name>
</gene>
<dbReference type="RefSeq" id="WP_060928043.1">
    <property type="nucleotide sequence ID" value="NZ_FNSQ01000005.1"/>
</dbReference>
<proteinExistence type="predicted"/>
<dbReference type="InterPro" id="IPR049457">
    <property type="entry name" value="Emfourin"/>
</dbReference>
<sequence length="113" mass="12726">MSESPPPTEPQQVVIAVVRTGGIAGIRRKWRVEPDAAQTHRWIAMIESCPWDDETDADAGADRFVWVIRVRTSSEERERELPDSALDGPWRDLVEAVRAASATRDTDDEESPR</sequence>
<evidence type="ECO:0000313" key="2">
    <source>
        <dbReference type="Proteomes" id="UP000183750"/>
    </source>
</evidence>
<keyword evidence="2" id="KW-1185">Reference proteome</keyword>
<dbReference type="Pfam" id="PF20242">
    <property type="entry name" value="Emfourin"/>
    <property type="match status" value="1"/>
</dbReference>
<reference evidence="2" key="1">
    <citation type="submission" date="2016-10" db="EMBL/GenBank/DDBJ databases">
        <authorList>
            <person name="Varghese N."/>
            <person name="Submissions S."/>
        </authorList>
    </citation>
    <scope>NUCLEOTIDE SEQUENCE [LARGE SCALE GENOMIC DNA]</scope>
    <source>
        <strain evidence="2">DSM 16089</strain>
    </source>
</reference>
<accession>A0A1H4RFP5</accession>
<dbReference type="Proteomes" id="UP000183750">
    <property type="component" value="Unassembled WGS sequence"/>
</dbReference>
<organism evidence="1 2">
    <name type="scientific">Microbacterium hydrocarbonoxydans</name>
    <dbReference type="NCBI Taxonomy" id="273678"/>
    <lineage>
        <taxon>Bacteria</taxon>
        <taxon>Bacillati</taxon>
        <taxon>Actinomycetota</taxon>
        <taxon>Actinomycetes</taxon>
        <taxon>Micrococcales</taxon>
        <taxon>Microbacteriaceae</taxon>
        <taxon>Microbacterium</taxon>
    </lineage>
</organism>
<evidence type="ECO:0000313" key="1">
    <source>
        <dbReference type="EMBL" id="SEC30574.1"/>
    </source>
</evidence>
<name>A0A1H4RFP5_9MICO</name>
<dbReference type="EMBL" id="FNSQ01000005">
    <property type="protein sequence ID" value="SEC30574.1"/>
    <property type="molecule type" value="Genomic_DNA"/>
</dbReference>